<protein>
    <recommendedName>
        <fullName evidence="2 3">Tyrosinase copper-binding domain-containing protein</fullName>
    </recommendedName>
</protein>
<dbReference type="GeneID" id="34574023"/>
<dbReference type="InterPro" id="IPR008922">
    <property type="entry name" value="Di-copper_centre_dom_sf"/>
</dbReference>
<accession>A0A1F5LRR5</accession>
<dbReference type="PRINTS" id="PR00092">
    <property type="entry name" value="TYROSINASE"/>
</dbReference>
<comment type="caution">
    <text evidence="4">The sequence shown here is derived from an EMBL/GenBank/DDBJ whole genome shotgun (WGS) entry which is preliminary data.</text>
</comment>
<dbReference type="PROSITE" id="PS00497">
    <property type="entry name" value="TYROSINASE_1"/>
    <property type="match status" value="1"/>
</dbReference>
<dbReference type="SUPFAM" id="SSF48056">
    <property type="entry name" value="Di-copper centre-containing domain"/>
    <property type="match status" value="1"/>
</dbReference>
<dbReference type="PANTHER" id="PTHR36681">
    <property type="entry name" value="NUCLEAR GTPASE, GERMINAL CENTER-ASSOCIATED, TANDEM DUPLICATE 3"/>
    <property type="match status" value="1"/>
</dbReference>
<evidence type="ECO:0000313" key="5">
    <source>
        <dbReference type="Proteomes" id="UP000177622"/>
    </source>
</evidence>
<evidence type="ECO:0000313" key="4">
    <source>
        <dbReference type="EMBL" id="OGE55796.1"/>
    </source>
</evidence>
<feature type="compositionally biased region" description="Polar residues" evidence="1">
    <location>
        <begin position="539"/>
        <end position="548"/>
    </location>
</feature>
<feature type="region of interest" description="Disordered" evidence="1">
    <location>
        <begin position="539"/>
        <end position="564"/>
    </location>
</feature>
<dbReference type="Gene3D" id="1.10.1280.10">
    <property type="entry name" value="Di-copper center containing domain from catechol oxidase"/>
    <property type="match status" value="1"/>
</dbReference>
<dbReference type="InterPro" id="IPR002227">
    <property type="entry name" value="Tyrosinase_Cu-bd"/>
</dbReference>
<evidence type="ECO:0000259" key="3">
    <source>
        <dbReference type="PROSITE" id="PS00498"/>
    </source>
</evidence>
<dbReference type="CDD" id="cd00882">
    <property type="entry name" value="Ras_like_GTPase"/>
    <property type="match status" value="2"/>
</dbReference>
<feature type="region of interest" description="Disordered" evidence="1">
    <location>
        <begin position="1"/>
        <end position="23"/>
    </location>
</feature>
<evidence type="ECO:0000256" key="1">
    <source>
        <dbReference type="SAM" id="MobiDB-lite"/>
    </source>
</evidence>
<dbReference type="Proteomes" id="UP000177622">
    <property type="component" value="Unassembled WGS sequence"/>
</dbReference>
<dbReference type="Pfam" id="PF24564">
    <property type="entry name" value="DUF7605"/>
    <property type="match status" value="1"/>
</dbReference>
<dbReference type="Pfam" id="PF00350">
    <property type="entry name" value="Dynamin_N"/>
    <property type="match status" value="1"/>
</dbReference>
<dbReference type="Pfam" id="PF00264">
    <property type="entry name" value="Tyrosinase"/>
    <property type="match status" value="1"/>
</dbReference>
<dbReference type="OrthoDB" id="3598281at2759"/>
<dbReference type="InterPro" id="IPR045063">
    <property type="entry name" value="Dynamin_N"/>
</dbReference>
<evidence type="ECO:0000259" key="2">
    <source>
        <dbReference type="PROSITE" id="PS00497"/>
    </source>
</evidence>
<gene>
    <name evidence="4" type="ORF">PENARI_c004G08480</name>
</gene>
<reference evidence="4 5" key="1">
    <citation type="journal article" date="2016" name="Sci. Rep.">
        <title>Penicillium arizonense, a new, genome sequenced fungal species, reveals a high chemical diversity in secreted metabolites.</title>
        <authorList>
            <person name="Grijseels S."/>
            <person name="Nielsen J.C."/>
            <person name="Randelovic M."/>
            <person name="Nielsen J."/>
            <person name="Nielsen K.F."/>
            <person name="Workman M."/>
            <person name="Frisvad J.C."/>
        </authorList>
    </citation>
    <scope>NUCLEOTIDE SEQUENCE [LARGE SCALE GENOMIC DNA]</scope>
    <source>
        <strain evidence="4 5">CBS 141311</strain>
    </source>
</reference>
<proteinExistence type="predicted"/>
<organism evidence="4 5">
    <name type="scientific">Penicillium arizonense</name>
    <dbReference type="NCBI Taxonomy" id="1835702"/>
    <lineage>
        <taxon>Eukaryota</taxon>
        <taxon>Fungi</taxon>
        <taxon>Dikarya</taxon>
        <taxon>Ascomycota</taxon>
        <taxon>Pezizomycotina</taxon>
        <taxon>Eurotiomycetes</taxon>
        <taxon>Eurotiomycetidae</taxon>
        <taxon>Eurotiales</taxon>
        <taxon>Aspergillaceae</taxon>
        <taxon>Penicillium</taxon>
    </lineage>
</organism>
<name>A0A1F5LRR5_PENAI</name>
<dbReference type="InterPro" id="IPR027417">
    <property type="entry name" value="P-loop_NTPase"/>
</dbReference>
<dbReference type="InterPro" id="IPR056024">
    <property type="entry name" value="DUF7605"/>
</dbReference>
<keyword evidence="5" id="KW-1185">Reference proteome</keyword>
<dbReference type="STRING" id="1835702.A0A1F5LRR5"/>
<feature type="compositionally biased region" description="Basic and acidic residues" evidence="1">
    <location>
        <begin position="1"/>
        <end position="11"/>
    </location>
</feature>
<feature type="domain" description="Tyrosinase copper-binding" evidence="2">
    <location>
        <begin position="191"/>
        <end position="208"/>
    </location>
</feature>
<dbReference type="SUPFAM" id="SSF52540">
    <property type="entry name" value="P-loop containing nucleoside triphosphate hydrolases"/>
    <property type="match status" value="1"/>
</dbReference>
<sequence length="1374" mass="157400">MAACRYHEIRGSTRSKQPPIPRHPTWDAEVRALFSEPYWTSIDSDPKSVGAHWISQMQEYSPSRPAHMHLDLSSMESVQQNILTIYQHLRSRSMPITKNQNHYWPDEALETLRLWANQGFRRSFADPIQYQELIKAPNHTQINTRVRKDIFSLSPSEIQAYREKLDDVLQVGLKDSKWQELGLLHAEWCLHYQEAFVFWHRAYLIYVEELIDFPIPYWNGFAVGTGDPSSPYAGLPSIFLDDVYTHSNGEQRKNPLKYALSLNGKNRLGTSEYVERSPELVEGRSNPLWSKKIHLFNQYQQQIAHAFAQPEFSLQEAHGYPWANIPDFSENQPDNLYPEASRKFFDGLFEQVHDNFHGWIGPDMADNSYTAFDPIFLSYHANMDRIAEMYLRINPARQFSSNFPLRPFVDNGTGLEYDDPREYVYTTLGDMAKQTPALKYRYALPSVPDFLPISQLRFETAAVSQGGTAFSLSTIKPLSTTDACQGHETVPYIVFSSVSCLKRSFVIDVFVSGAESLELDPIRNPDYIGSITRLVASDNASEAGTSQDDSGETEIISNDIRDETLPPAPIYNGRLQDGLKDVKHHLASLASTMHVSELTQDQSTSLHTLWKRTEKMSKFEYPETRTVGFIGDSGVGKSSLINSLLDQKIARSSREGAACTYVVTEFRHTNDDHTGPFTIEAEFMNPEEMRELLEHLLLDFRQFYVRSLYRELQTSDEQRKCQDAAAKAWETLQSLFKTQPRLTIEFLSNEADGARFDLLAQLERWAYAGLTYRQGGSDALEYSVIAGDIEECKSILDQLAADDPGNGGPALWPFIKLIRVYLSSPILRTGLVLTDLPGLRDLNFARVRATERYLAHQCDEVFIVANISRAGSDESVGDIMRRCKRDQPRRIICTNSENVSAEEASREEGPDGRRVREMNKEVEKVKARHIKAKSQRMKSEGDDRLKWGLEELELSVTRFLINRRNLNVSRELARRYEGVRVFCVGNELYSELRAGDPTQADRYLDLTGIRELRRYCQLVPAEAQMRATTAFLEDEVPAMMGSIRQWALSGTDPVTAEKAAALRRVLNQSQEALRRDFQSSQAHVSCMFQTLKVLFHTSIIPCIENSRAQWKEKSLEVSRQWIGWHVHSYAVFCLHYGSWSTESHPNERPWNEQFVQQSYEDLDPVWERILEWLESQIETLPGQVNMSFERLLQDIHGHQHLAPHALQNILLSMRHRRETINTHIKNEIQRFISRTQNTKRDMLEHHTDSFISILMKPAYIACNQESGPGCDKRRKNHMDDHLRNSRLFSKYSAHAKDVYERVMTESFKSLQEEIDKQVEGIMIDFHAVVADEGEIPEAERAPALANELRSLLQNGQATVDSAQRIAQELNGSHG</sequence>
<dbReference type="PANTHER" id="PTHR36681:SF3">
    <property type="entry name" value="NUCLEAR GTPASE, GERMINAL CENTER-ASSOCIATED, TANDEM DUPLICATE 3"/>
    <property type="match status" value="1"/>
</dbReference>
<dbReference type="RefSeq" id="XP_022491225.1">
    <property type="nucleotide sequence ID" value="XM_022629289.1"/>
</dbReference>
<dbReference type="EMBL" id="LXJU01000004">
    <property type="protein sequence ID" value="OGE55796.1"/>
    <property type="molecule type" value="Genomic_DNA"/>
</dbReference>
<dbReference type="PROSITE" id="PS00498">
    <property type="entry name" value="TYROSINASE_2"/>
    <property type="match status" value="1"/>
</dbReference>
<dbReference type="GO" id="GO:0016491">
    <property type="term" value="F:oxidoreductase activity"/>
    <property type="evidence" value="ECO:0007669"/>
    <property type="project" value="InterPro"/>
</dbReference>
<dbReference type="Gene3D" id="3.40.50.300">
    <property type="entry name" value="P-loop containing nucleotide triphosphate hydrolases"/>
    <property type="match status" value="1"/>
</dbReference>
<feature type="domain" description="Tyrosinase copper-binding" evidence="3">
    <location>
        <begin position="373"/>
        <end position="384"/>
    </location>
</feature>